<accession>A0A6M5YNT8</accession>
<dbReference type="AlphaFoldDB" id="A0A6M5YNT8"/>
<gene>
    <name evidence="2" type="ORF">FTUN_2556</name>
</gene>
<dbReference type="SMART" id="SM00418">
    <property type="entry name" value="HTH_ARSR"/>
    <property type="match status" value="1"/>
</dbReference>
<evidence type="ECO:0000313" key="3">
    <source>
        <dbReference type="Proteomes" id="UP000503447"/>
    </source>
</evidence>
<dbReference type="GO" id="GO:0003700">
    <property type="term" value="F:DNA-binding transcription factor activity"/>
    <property type="evidence" value="ECO:0007669"/>
    <property type="project" value="InterPro"/>
</dbReference>
<dbReference type="InterPro" id="IPR036388">
    <property type="entry name" value="WH-like_DNA-bd_sf"/>
</dbReference>
<dbReference type="Proteomes" id="UP000503447">
    <property type="component" value="Chromosome"/>
</dbReference>
<dbReference type="EMBL" id="CP053452">
    <property type="protein sequence ID" value="QJW95030.1"/>
    <property type="molecule type" value="Genomic_DNA"/>
</dbReference>
<organism evidence="2 3">
    <name type="scientific">Frigoriglobus tundricola</name>
    <dbReference type="NCBI Taxonomy" id="2774151"/>
    <lineage>
        <taxon>Bacteria</taxon>
        <taxon>Pseudomonadati</taxon>
        <taxon>Planctomycetota</taxon>
        <taxon>Planctomycetia</taxon>
        <taxon>Gemmatales</taxon>
        <taxon>Gemmataceae</taxon>
        <taxon>Frigoriglobus</taxon>
    </lineage>
</organism>
<dbReference type="Gene3D" id="1.10.10.10">
    <property type="entry name" value="Winged helix-like DNA-binding domain superfamily/Winged helix DNA-binding domain"/>
    <property type="match status" value="1"/>
</dbReference>
<dbReference type="RefSeq" id="WP_171470906.1">
    <property type="nucleotide sequence ID" value="NZ_CP053452.2"/>
</dbReference>
<dbReference type="InterPro" id="IPR001845">
    <property type="entry name" value="HTH_ArsR_DNA-bd_dom"/>
</dbReference>
<keyword evidence="3" id="KW-1185">Reference proteome</keyword>
<evidence type="ECO:0000259" key="1">
    <source>
        <dbReference type="SMART" id="SM00418"/>
    </source>
</evidence>
<feature type="domain" description="HTH arsR-type" evidence="1">
    <location>
        <begin position="17"/>
        <end position="112"/>
    </location>
</feature>
<dbReference type="CDD" id="cd00090">
    <property type="entry name" value="HTH_ARSR"/>
    <property type="match status" value="1"/>
</dbReference>
<dbReference type="PANTHER" id="PTHR37318">
    <property type="entry name" value="BSL7504 PROTEIN"/>
    <property type="match status" value="1"/>
</dbReference>
<dbReference type="InterPro" id="IPR011991">
    <property type="entry name" value="ArsR-like_HTH"/>
</dbReference>
<dbReference type="SUPFAM" id="SSF46785">
    <property type="entry name" value="Winged helix' DNA-binding domain"/>
    <property type="match status" value="1"/>
</dbReference>
<dbReference type="InterPro" id="IPR036390">
    <property type="entry name" value="WH_DNA-bd_sf"/>
</dbReference>
<proteinExistence type="predicted"/>
<dbReference type="InterPro" id="IPR027395">
    <property type="entry name" value="WH_DNA-bd_dom"/>
</dbReference>
<sequence length="130" mass="14010">MPDTEPGAGDAGRFAYEGLDRVLHEKARLGILTALVTHPEGLSFSDLTRLCDLTDGNLSRHLDVLAEAGLVKITKGFEGRRPHTTCALTAQGRKRFRAYLTQLEKVLRDAAAQEDGRAAKAQTRPGLAGA</sequence>
<dbReference type="PANTHER" id="PTHR37318:SF1">
    <property type="entry name" value="BSL7504 PROTEIN"/>
    <property type="match status" value="1"/>
</dbReference>
<dbReference type="Pfam" id="PF13601">
    <property type="entry name" value="HTH_34"/>
    <property type="match status" value="1"/>
</dbReference>
<name>A0A6M5YNT8_9BACT</name>
<dbReference type="KEGG" id="ftj:FTUN_2556"/>
<reference evidence="3" key="1">
    <citation type="submission" date="2020-05" db="EMBL/GenBank/DDBJ databases">
        <title>Frigoriglobus tundricola gen. nov., sp. nov., a psychrotolerant cellulolytic planctomycete of the family Gemmataceae with two divergent copies of 16S rRNA gene.</title>
        <authorList>
            <person name="Kulichevskaya I.S."/>
            <person name="Ivanova A.A."/>
            <person name="Naumoff D.G."/>
            <person name="Beletsky A.V."/>
            <person name="Rijpstra W.I.C."/>
            <person name="Sinninghe Damste J.S."/>
            <person name="Mardanov A.V."/>
            <person name="Ravin N.V."/>
            <person name="Dedysh S.N."/>
        </authorList>
    </citation>
    <scope>NUCLEOTIDE SEQUENCE [LARGE SCALE GENOMIC DNA]</scope>
    <source>
        <strain evidence="3">PL17</strain>
    </source>
</reference>
<evidence type="ECO:0000313" key="2">
    <source>
        <dbReference type="EMBL" id="QJW95030.1"/>
    </source>
</evidence>
<protein>
    <submittedName>
        <fullName evidence="2">Transcriptional regulator, MarR family</fullName>
    </submittedName>
</protein>